<feature type="domain" description="S1 motif" evidence="8">
    <location>
        <begin position="1212"/>
        <end position="1281"/>
    </location>
</feature>
<feature type="compositionally biased region" description="Gly residues" evidence="7">
    <location>
        <begin position="1682"/>
        <end position="1721"/>
    </location>
</feature>
<feature type="compositionally biased region" description="Basic residues" evidence="7">
    <location>
        <begin position="172"/>
        <end position="194"/>
    </location>
</feature>
<dbReference type="GO" id="GO:0005694">
    <property type="term" value="C:chromosome"/>
    <property type="evidence" value="ECO:0007669"/>
    <property type="project" value="UniProtKB-SubCell"/>
</dbReference>
<dbReference type="InterPro" id="IPR017072">
    <property type="entry name" value="TF_Spt6"/>
</dbReference>
<dbReference type="InterPro" id="IPR035019">
    <property type="entry name" value="Spt6_SH2_N"/>
</dbReference>
<dbReference type="InterPro" id="IPR006641">
    <property type="entry name" value="YqgF/RNaseH-like_dom"/>
</dbReference>
<dbReference type="InterPro" id="IPR003029">
    <property type="entry name" value="S1_domain"/>
</dbReference>
<dbReference type="SMART" id="SM00732">
    <property type="entry name" value="YqgFc"/>
    <property type="match status" value="1"/>
</dbReference>
<dbReference type="Pfam" id="PF14633">
    <property type="entry name" value="SH2_2"/>
    <property type="match status" value="1"/>
</dbReference>
<dbReference type="SMART" id="SM00316">
    <property type="entry name" value="S1"/>
    <property type="match status" value="1"/>
</dbReference>
<dbReference type="STRING" id="69332.A0A388KCF5"/>
<dbReference type="SUPFAM" id="SSF47781">
    <property type="entry name" value="RuvA domain 2-like"/>
    <property type="match status" value="1"/>
</dbReference>
<dbReference type="GO" id="GO:0042393">
    <property type="term" value="F:histone binding"/>
    <property type="evidence" value="ECO:0007669"/>
    <property type="project" value="TreeGrafter"/>
</dbReference>
<evidence type="ECO:0000256" key="5">
    <source>
        <dbReference type="ARBA" id="ARBA00023163"/>
    </source>
</evidence>
<evidence type="ECO:0000313" key="9">
    <source>
        <dbReference type="EMBL" id="GBG67752.1"/>
    </source>
</evidence>
<dbReference type="InterPro" id="IPR035420">
    <property type="entry name" value="Spt6_SH2"/>
</dbReference>
<dbReference type="Gramene" id="GBG67752">
    <property type="protein sequence ID" value="GBG67752"/>
    <property type="gene ID" value="CBR_g879"/>
</dbReference>
<sequence>MGAISDSEEEFEEEREAAEEEDEVDGEAEADDGEERDGEGDEGEEDGEQPEGEEGEELEEAEEAEEDEEGEGEEDASERGGHAGIEEEAEDEEEEPARADEPDDEEDEEGQDEYEEDGFLVDGDEEEEGGDDEEEEKRSDEEEVRHKKKKRKKRELELDEDDYELLQENVHGFHRPRKPAKEQKRLKRLKKAGKPQREERRRAAELEDEDEEEHGGIGTGRTAEEELKRSLFGDDEEVHEEEEIPEEEEVESEVSDDDEFGDFIDDATGHSRKRKPKKHGEARAFAGLSSNALREAHDIFGDVSDLLERRRRREEQIAREDEDDVLEEDGYGRGLPGSRNLKAVAKQFEPSLLEAKFLTDRDAKIRNRDAPERMQILEETIGPVPDPESFQKEAEWIYDRAFGSSSGSSSPLFAKINAASKAEIVQQIVDVLTQLHEEKFEVPFIGLHRQELCLGLLPDEELEDDDERENKGGRLKKYEALWEIHHWDKKWRVLQRRKSSLQKMYEARMYQESDSDKVEALEKIMQAMMDAQSEVALDDVDCKFKLHFPIEETVEQPVSKYKQPKRKSRYQICVRAGLGAVVKHFGLSAEELGENMQAMYKRNEPEDDQRTPEELAADYLSTDFPAASSVLSGARLMAVVEVSAEPAVREYFRSLFAEKAVVSTKPTAVGMSAIDQSHRYYRVKYLLNKPVNLFDDAQWCLIQQAEADKLLEVTVGMPKEAVDTSIIQELENLYLSDGVSRSAQLWNEQRRMILRAVVNDHLLPSMEKEMRVTLAARSRQWIMKQVAENVWKTVGMAPFRPKTDYDEEPEEEVPPPRVMACCWGPGKPATTFVMLDVNGDIVDILHCGFLSSRVPGPAVQERKKMDRERLVNFILEQQPQMIVVGAANMSCRRLKEDISEVIFKIVDEQPRGLEAADIPVVFADEGLASLFEKSQAAADILPGQLPIVRRAVGLGRLAQNPLALVALLCGTGKEVLSYNWYPAQDLISSDELMEAIEQVMVTVTSQVGIDINMAVAHEWQGGCLQFAPGLGPRKATYLLQGVSREGRLTCRKDLLDFVSNEPGARPFVFFNCASTIRVRSSGMAASVNQFVDPLEDTRIHPLSYPLATKLAEHVWLLDRGLTRDEAEEIEAELDLAVNDVRENPTLLSGVDVEEFANSLMESGEGRKIQTLALIKAELMNGYADWRAPYEPPSQETEFFMLTGETDQTIAVGKLVQATVRKVQNNRVICALESGITGLIAKEDLSDDPDVDPTAKVSEGSIITCRIKNVLMPKYLVDLTCKGSDLRSERWNDLVSKDPYAVRDESLAIVDAEKAKKKREQQRKSLKPRMIVHPLFKNLSMDEASEALADKDVGEVIIRPSSKGPTHLSLTLKFFEGLYTHIDIKEGGKDIRDPVSFFRLGKTLSIGDETYEDLDEVVARYVEPLVTKIRDMLKYRKFKRGTKVEVDDQLKQEKMEKPGVIPYYVSVSYEHPGAFILSYIRNVNPHHEYISVSPKGYRYRKKDFKSPDALIGWFQRHFNDPITDLPARRAVAAMVPSQSTPNSIGYGGTPKHQWGGNSGRTPEWSGNGNAAAIQGPTRSPSQEPWGSVSENSTDNGGSSSWATLPPAPISPPRNYDAWSSGGGSSTPVSQRTTEPSSVVEAEANRWGANENGTSWASGWGSQRVGAAGVSGAGGPLKDDQGGMQSGGGWGSGMQGGGGDGRNGWGSGTGEGVDGGGGDGDGWGSAPHAGGRSDSGKNGSWGSGGGSNRGPGGQVNGGSWGGNRGGWNRTNGGNGGSWDYGRNENRGYDNRSWGGGGGGGRGSWDDGPRRMPYNRGRGRGWGSGQLDRGSGRGRWGSGDSYSRGASGDGWSFGGRGRGPGRGGRGGWGSGGGDRAPSHHAREGGWGSVKDNNGGGWGSRGSGGEGGEDGGSWGVSANNSRPPPPASEESSPGWAPSPGPPKGTAGGWGPDSTPKDNSPGWAPSPGPSKGAEGGWAPDTTPKENSPRWAPSPGPSKGTGGGWGADATPKGQSGGGWGADATPKGQSGGGWASGSKAPENNETPAAWGSPNAGKVSEGGDGWGSGARAMETDETAAGWGTLSAKVGGNEDNTSWGSASTPARVAS</sequence>
<dbReference type="InterPro" id="IPR012340">
    <property type="entry name" value="NA-bd_OB-fold"/>
</dbReference>
<keyword evidence="4" id="KW-0158">Chromosome</keyword>
<dbReference type="InterPro" id="IPR028083">
    <property type="entry name" value="Spt6_acidic_N_dom"/>
</dbReference>
<dbReference type="InterPro" id="IPR012337">
    <property type="entry name" value="RNaseH-like_sf"/>
</dbReference>
<feature type="compositionally biased region" description="Acidic residues" evidence="7">
    <location>
        <begin position="1"/>
        <end position="76"/>
    </location>
</feature>
<evidence type="ECO:0000256" key="1">
    <source>
        <dbReference type="ARBA" id="ARBA00004123"/>
    </source>
</evidence>
<dbReference type="Pfam" id="PF14632">
    <property type="entry name" value="SPT6_acidic"/>
    <property type="match status" value="1"/>
</dbReference>
<dbReference type="Gene3D" id="3.30.505.10">
    <property type="entry name" value="SH2 domain"/>
    <property type="match status" value="2"/>
</dbReference>
<dbReference type="GO" id="GO:0031491">
    <property type="term" value="F:nucleosome binding"/>
    <property type="evidence" value="ECO:0007669"/>
    <property type="project" value="TreeGrafter"/>
</dbReference>
<dbReference type="PANTHER" id="PTHR10145">
    <property type="entry name" value="TRANSCRIPTION ELONGATION FACTOR SPT6"/>
    <property type="match status" value="1"/>
</dbReference>
<dbReference type="InterPro" id="IPR042066">
    <property type="entry name" value="Spt6_death-like"/>
</dbReference>
<dbReference type="CDD" id="cd09918">
    <property type="entry name" value="SH2_Nterm_SPT6_like"/>
    <property type="match status" value="1"/>
</dbReference>
<feature type="compositionally biased region" description="Gly residues" evidence="7">
    <location>
        <begin position="1737"/>
        <end position="1763"/>
    </location>
</feature>
<dbReference type="FunFam" id="3.30.505.10:FF:000050">
    <property type="entry name" value="Transcription elongation factor spt6"/>
    <property type="match status" value="1"/>
</dbReference>
<dbReference type="InterPro" id="IPR032706">
    <property type="entry name" value="Spt6_HHH"/>
</dbReference>
<dbReference type="SUPFAM" id="SSF158832">
    <property type="entry name" value="Tex N-terminal region-like"/>
    <property type="match status" value="1"/>
</dbReference>
<gene>
    <name evidence="9" type="ORF">CBR_g879</name>
</gene>
<evidence type="ECO:0000259" key="8">
    <source>
        <dbReference type="PROSITE" id="PS50126"/>
    </source>
</evidence>
<dbReference type="InterPro" id="IPR023323">
    <property type="entry name" value="Tex-like_dom_sf"/>
</dbReference>
<keyword evidence="5" id="KW-0804">Transcription</keyword>
<feature type="compositionally biased region" description="Polar residues" evidence="7">
    <location>
        <begin position="2085"/>
        <end position="2095"/>
    </location>
</feature>
<feature type="region of interest" description="Disordered" evidence="7">
    <location>
        <begin position="1537"/>
        <end position="2101"/>
    </location>
</feature>
<dbReference type="GO" id="GO:0003677">
    <property type="term" value="F:DNA binding"/>
    <property type="evidence" value="ECO:0007669"/>
    <property type="project" value="InterPro"/>
</dbReference>
<dbReference type="SUPFAM" id="SSF50249">
    <property type="entry name" value="Nucleic acid-binding proteins"/>
    <property type="match status" value="1"/>
</dbReference>
<feature type="region of interest" description="Disordered" evidence="7">
    <location>
        <begin position="167"/>
        <end position="291"/>
    </location>
</feature>
<comment type="subcellular location">
    <subcellularLocation>
        <location evidence="2">Chromosome</location>
    </subcellularLocation>
    <subcellularLocation>
        <location evidence="1">Nucleus</location>
    </subcellularLocation>
</comment>
<dbReference type="InterPro" id="IPR055179">
    <property type="entry name" value="Tex-like_central_region"/>
</dbReference>
<feature type="compositionally biased region" description="Basic and acidic residues" evidence="7">
    <location>
        <begin position="195"/>
        <end position="205"/>
    </location>
</feature>
<dbReference type="Gene3D" id="1.10.10.2740">
    <property type="entry name" value="Spt6, Death-like domain"/>
    <property type="match status" value="1"/>
</dbReference>
<dbReference type="Gene3D" id="3.30.420.140">
    <property type="entry name" value="YqgF/RNase H-like domain"/>
    <property type="match status" value="1"/>
</dbReference>
<evidence type="ECO:0000256" key="6">
    <source>
        <dbReference type="ARBA" id="ARBA00023242"/>
    </source>
</evidence>
<feature type="compositionally biased region" description="Basic and acidic residues" evidence="7">
    <location>
        <begin position="136"/>
        <end position="145"/>
    </location>
</feature>
<dbReference type="Gene3D" id="1.10.10.650">
    <property type="entry name" value="RuvA domain 2-like"/>
    <property type="match status" value="1"/>
</dbReference>
<dbReference type="InterPro" id="IPR028088">
    <property type="entry name" value="Spt6_HTH_DNA-bd_dom"/>
</dbReference>
<protein>
    <recommendedName>
        <fullName evidence="8">S1 motif domain-containing protein</fullName>
    </recommendedName>
</protein>
<organism evidence="9 10">
    <name type="scientific">Chara braunii</name>
    <name type="common">Braun's stonewort</name>
    <dbReference type="NCBI Taxonomy" id="69332"/>
    <lineage>
        <taxon>Eukaryota</taxon>
        <taxon>Viridiplantae</taxon>
        <taxon>Streptophyta</taxon>
        <taxon>Charophyceae</taxon>
        <taxon>Charales</taxon>
        <taxon>Characeae</taxon>
        <taxon>Chara</taxon>
    </lineage>
</organism>
<dbReference type="InterPro" id="IPR010994">
    <property type="entry name" value="RuvA_2-like"/>
</dbReference>
<dbReference type="InterPro" id="IPR035018">
    <property type="entry name" value="Spt6_SH2_C"/>
</dbReference>
<feature type="region of interest" description="Disordered" evidence="7">
    <location>
        <begin position="1"/>
        <end position="155"/>
    </location>
</feature>
<evidence type="ECO:0000256" key="3">
    <source>
        <dbReference type="ARBA" id="ARBA00009253"/>
    </source>
</evidence>
<dbReference type="Pfam" id="PF14641">
    <property type="entry name" value="HTH_44"/>
    <property type="match status" value="1"/>
</dbReference>
<dbReference type="CDD" id="cd09928">
    <property type="entry name" value="SH2_Cterm_SPT6_like"/>
    <property type="match status" value="1"/>
</dbReference>
<dbReference type="GO" id="GO:0034728">
    <property type="term" value="P:nucleosome organization"/>
    <property type="evidence" value="ECO:0007669"/>
    <property type="project" value="TreeGrafter"/>
</dbReference>
<comment type="similarity">
    <text evidence="3">Belongs to the SPT6 family.</text>
</comment>
<dbReference type="SUPFAM" id="SSF55550">
    <property type="entry name" value="SH2 domain"/>
    <property type="match status" value="1"/>
</dbReference>
<evidence type="ECO:0000256" key="2">
    <source>
        <dbReference type="ARBA" id="ARBA00004286"/>
    </source>
</evidence>
<feature type="compositionally biased region" description="Basic residues" evidence="7">
    <location>
        <begin position="270"/>
        <end position="280"/>
    </location>
</feature>
<accession>A0A388KCF5</accession>
<dbReference type="InterPro" id="IPR023319">
    <property type="entry name" value="Tex-like_HTH_dom_sf"/>
</dbReference>
<dbReference type="Pfam" id="PF14639">
    <property type="entry name" value="YqgF"/>
    <property type="match status" value="1"/>
</dbReference>
<dbReference type="PANTHER" id="PTHR10145:SF6">
    <property type="entry name" value="TRANSCRIPTION ELONGATION FACTOR SPT6"/>
    <property type="match status" value="1"/>
</dbReference>
<dbReference type="OMA" id="ITACHMG"/>
<evidence type="ECO:0000256" key="4">
    <source>
        <dbReference type="ARBA" id="ARBA00022454"/>
    </source>
</evidence>
<feature type="compositionally biased region" description="Polar residues" evidence="7">
    <location>
        <begin position="1649"/>
        <end position="1659"/>
    </location>
</feature>
<feature type="compositionally biased region" description="Gly residues" evidence="7">
    <location>
        <begin position="1844"/>
        <end position="1871"/>
    </location>
</feature>
<dbReference type="InterPro" id="IPR028231">
    <property type="entry name" value="Spt6_YqgF"/>
</dbReference>
<feature type="compositionally biased region" description="Polar residues" evidence="7">
    <location>
        <begin position="1624"/>
        <end position="1635"/>
    </location>
</feature>
<dbReference type="Gene3D" id="1.10.3500.10">
    <property type="entry name" value="Tex N-terminal region-like"/>
    <property type="match status" value="1"/>
</dbReference>
<dbReference type="GO" id="GO:0008023">
    <property type="term" value="C:transcription elongation factor complex"/>
    <property type="evidence" value="ECO:0007669"/>
    <property type="project" value="TreeGrafter"/>
</dbReference>
<dbReference type="Gene3D" id="2.40.50.140">
    <property type="entry name" value="Nucleic acid-binding proteins"/>
    <property type="match status" value="1"/>
</dbReference>
<dbReference type="EMBL" id="BFEA01000091">
    <property type="protein sequence ID" value="GBG67752.1"/>
    <property type="molecule type" value="Genomic_DNA"/>
</dbReference>
<comment type="caution">
    <text evidence="9">The sequence shown here is derived from an EMBL/GenBank/DDBJ whole genome shotgun (WGS) entry which is preliminary data.</text>
</comment>
<dbReference type="Pfam" id="PF14635">
    <property type="entry name" value="HHH_7"/>
    <property type="match status" value="1"/>
</dbReference>
<feature type="compositionally biased region" description="Acidic residues" evidence="7">
    <location>
        <begin position="233"/>
        <end position="265"/>
    </location>
</feature>
<reference evidence="9 10" key="1">
    <citation type="journal article" date="2018" name="Cell">
        <title>The Chara Genome: Secondary Complexity and Implications for Plant Terrestrialization.</title>
        <authorList>
            <person name="Nishiyama T."/>
            <person name="Sakayama H."/>
            <person name="Vries J.D."/>
            <person name="Buschmann H."/>
            <person name="Saint-Marcoux D."/>
            <person name="Ullrich K.K."/>
            <person name="Haas F.B."/>
            <person name="Vanderstraeten L."/>
            <person name="Becker D."/>
            <person name="Lang D."/>
            <person name="Vosolsobe S."/>
            <person name="Rombauts S."/>
            <person name="Wilhelmsson P.K.I."/>
            <person name="Janitza P."/>
            <person name="Kern R."/>
            <person name="Heyl A."/>
            <person name="Rumpler F."/>
            <person name="Villalobos L.I.A.C."/>
            <person name="Clay J.M."/>
            <person name="Skokan R."/>
            <person name="Toyoda A."/>
            <person name="Suzuki Y."/>
            <person name="Kagoshima H."/>
            <person name="Schijlen E."/>
            <person name="Tajeshwar N."/>
            <person name="Catarino B."/>
            <person name="Hetherington A.J."/>
            <person name="Saltykova A."/>
            <person name="Bonnot C."/>
            <person name="Breuninger H."/>
            <person name="Symeonidi A."/>
            <person name="Radhakrishnan G.V."/>
            <person name="Van Nieuwerburgh F."/>
            <person name="Deforce D."/>
            <person name="Chang C."/>
            <person name="Karol K.G."/>
            <person name="Hedrich R."/>
            <person name="Ulvskov P."/>
            <person name="Glockner G."/>
            <person name="Delwiche C.F."/>
            <person name="Petrasek J."/>
            <person name="Van de Peer Y."/>
            <person name="Friml J."/>
            <person name="Beilby M."/>
            <person name="Dolan L."/>
            <person name="Kohara Y."/>
            <person name="Sugano S."/>
            <person name="Fujiyama A."/>
            <person name="Delaux P.-M."/>
            <person name="Quint M."/>
            <person name="TheiBen G."/>
            <person name="Hagemann M."/>
            <person name="Harholt J."/>
            <person name="Dunand C."/>
            <person name="Zachgo S."/>
            <person name="Langdale J."/>
            <person name="Maumus F."/>
            <person name="Straeten D.V.D."/>
            <person name="Gould S.B."/>
            <person name="Rensing S.A."/>
        </authorList>
    </citation>
    <scope>NUCLEOTIDE SEQUENCE [LARGE SCALE GENOMIC DNA]</scope>
    <source>
        <strain evidence="9 10">S276</strain>
    </source>
</reference>
<feature type="compositionally biased region" description="Basic and acidic residues" evidence="7">
    <location>
        <begin position="222"/>
        <end position="232"/>
    </location>
</feature>
<dbReference type="InterPro" id="IPR049540">
    <property type="entry name" value="Spt6-like_S1"/>
</dbReference>
<proteinExistence type="inferred from homology"/>
<evidence type="ECO:0000313" key="10">
    <source>
        <dbReference type="Proteomes" id="UP000265515"/>
    </source>
</evidence>
<evidence type="ECO:0000256" key="7">
    <source>
        <dbReference type="SAM" id="MobiDB-lite"/>
    </source>
</evidence>
<dbReference type="Pfam" id="PF22706">
    <property type="entry name" value="Tex_central_region"/>
    <property type="match status" value="1"/>
</dbReference>
<dbReference type="GO" id="GO:0140673">
    <property type="term" value="P:transcription elongation-coupled chromatin remodeling"/>
    <property type="evidence" value="ECO:0007669"/>
    <property type="project" value="InterPro"/>
</dbReference>
<dbReference type="OrthoDB" id="995477at2759"/>
<dbReference type="PROSITE" id="PS50126">
    <property type="entry name" value="S1"/>
    <property type="match status" value="1"/>
</dbReference>
<feature type="compositionally biased region" description="Gly residues" evidence="7">
    <location>
        <begin position="1890"/>
        <end position="1910"/>
    </location>
</feature>
<feature type="compositionally biased region" description="Polar residues" evidence="7">
    <location>
        <begin position="1575"/>
        <end position="1601"/>
    </location>
</feature>
<feature type="compositionally biased region" description="Acidic residues" evidence="7">
    <location>
        <begin position="86"/>
        <end position="135"/>
    </location>
</feature>
<feature type="compositionally biased region" description="Gly residues" evidence="7">
    <location>
        <begin position="1791"/>
        <end position="1800"/>
    </location>
</feature>
<dbReference type="InterPro" id="IPR037027">
    <property type="entry name" value="YqgF/RNaseH-like_dom_sf"/>
</dbReference>
<dbReference type="Pfam" id="PF21710">
    <property type="entry name" value="Spt6_S1"/>
    <property type="match status" value="1"/>
</dbReference>
<dbReference type="Proteomes" id="UP000265515">
    <property type="component" value="Unassembled WGS sequence"/>
</dbReference>
<dbReference type="SUPFAM" id="SSF53098">
    <property type="entry name" value="Ribonuclease H-like"/>
    <property type="match status" value="1"/>
</dbReference>
<dbReference type="Gene3D" id="1.10.150.850">
    <property type="entry name" value="Spt6, helix-hairpin-helix domain"/>
    <property type="match status" value="1"/>
</dbReference>
<keyword evidence="10" id="KW-1185">Reference proteome</keyword>
<name>A0A388KCF5_CHABU</name>
<dbReference type="InterPro" id="IPR036860">
    <property type="entry name" value="SH2_dom_sf"/>
</dbReference>
<keyword evidence="6" id="KW-0539">Nucleus</keyword>